<proteinExistence type="predicted"/>
<evidence type="ECO:0000256" key="1">
    <source>
        <dbReference type="SAM" id="MobiDB-lite"/>
    </source>
</evidence>
<dbReference type="EMBL" id="JAINUG010000188">
    <property type="protein sequence ID" value="KAJ8388949.1"/>
    <property type="molecule type" value="Genomic_DNA"/>
</dbReference>
<feature type="compositionally biased region" description="Basic and acidic residues" evidence="1">
    <location>
        <begin position="171"/>
        <end position="191"/>
    </location>
</feature>
<comment type="caution">
    <text evidence="2">The sequence shown here is derived from an EMBL/GenBank/DDBJ whole genome shotgun (WGS) entry which is preliminary data.</text>
</comment>
<evidence type="ECO:0000313" key="2">
    <source>
        <dbReference type="EMBL" id="KAJ8388949.1"/>
    </source>
</evidence>
<name>A0AAD7WAK7_9TELE</name>
<sequence length="209" mass="23234">MAFGITLTRLPGLTLITPNCTSHRQRSGQFPSSRGHDTVTQRPAPGGGEGWSGTTRHNLILRATSSPDLPTALPIYWPALQMLCRGYNWPQSSQTALPPLRCFKPFTCSRRTHIKQSPAHIPPLHPLTAEHGHRGGSKFAGYYPTGNKQLWKRTRSCSPRQPHYVSGAISEDARRQPRQVDADRVARETPSRRLGANSRAPKELFTDPD</sequence>
<feature type="compositionally biased region" description="Basic and acidic residues" evidence="1">
    <location>
        <begin position="200"/>
        <end position="209"/>
    </location>
</feature>
<keyword evidence="3" id="KW-1185">Reference proteome</keyword>
<dbReference type="Proteomes" id="UP001221898">
    <property type="component" value="Unassembled WGS sequence"/>
</dbReference>
<feature type="compositionally biased region" description="Polar residues" evidence="1">
    <location>
        <begin position="20"/>
        <end position="32"/>
    </location>
</feature>
<accession>A0AAD7WAK7</accession>
<dbReference type="AlphaFoldDB" id="A0AAD7WAK7"/>
<organism evidence="2 3">
    <name type="scientific">Aldrovandia affinis</name>
    <dbReference type="NCBI Taxonomy" id="143900"/>
    <lineage>
        <taxon>Eukaryota</taxon>
        <taxon>Metazoa</taxon>
        <taxon>Chordata</taxon>
        <taxon>Craniata</taxon>
        <taxon>Vertebrata</taxon>
        <taxon>Euteleostomi</taxon>
        <taxon>Actinopterygii</taxon>
        <taxon>Neopterygii</taxon>
        <taxon>Teleostei</taxon>
        <taxon>Notacanthiformes</taxon>
        <taxon>Halosauridae</taxon>
        <taxon>Aldrovandia</taxon>
    </lineage>
</organism>
<reference evidence="2" key="1">
    <citation type="journal article" date="2023" name="Science">
        <title>Genome structures resolve the early diversification of teleost fishes.</title>
        <authorList>
            <person name="Parey E."/>
            <person name="Louis A."/>
            <person name="Montfort J."/>
            <person name="Bouchez O."/>
            <person name="Roques C."/>
            <person name="Iampietro C."/>
            <person name="Lluch J."/>
            <person name="Castinel A."/>
            <person name="Donnadieu C."/>
            <person name="Desvignes T."/>
            <person name="Floi Bucao C."/>
            <person name="Jouanno E."/>
            <person name="Wen M."/>
            <person name="Mejri S."/>
            <person name="Dirks R."/>
            <person name="Jansen H."/>
            <person name="Henkel C."/>
            <person name="Chen W.J."/>
            <person name="Zahm M."/>
            <person name="Cabau C."/>
            <person name="Klopp C."/>
            <person name="Thompson A.W."/>
            <person name="Robinson-Rechavi M."/>
            <person name="Braasch I."/>
            <person name="Lecointre G."/>
            <person name="Bobe J."/>
            <person name="Postlethwait J.H."/>
            <person name="Berthelot C."/>
            <person name="Roest Crollius H."/>
            <person name="Guiguen Y."/>
        </authorList>
    </citation>
    <scope>NUCLEOTIDE SEQUENCE</scope>
    <source>
        <strain evidence="2">NC1722</strain>
    </source>
</reference>
<evidence type="ECO:0000313" key="3">
    <source>
        <dbReference type="Proteomes" id="UP001221898"/>
    </source>
</evidence>
<feature type="region of interest" description="Disordered" evidence="1">
    <location>
        <begin position="20"/>
        <end position="54"/>
    </location>
</feature>
<protein>
    <submittedName>
        <fullName evidence="2">Uncharacterized protein</fullName>
    </submittedName>
</protein>
<gene>
    <name evidence="2" type="ORF">AAFF_G00125100</name>
</gene>
<feature type="region of interest" description="Disordered" evidence="1">
    <location>
        <begin position="154"/>
        <end position="209"/>
    </location>
</feature>